<feature type="domain" description="MurNAc-LAA" evidence="2">
    <location>
        <begin position="269"/>
        <end position="411"/>
    </location>
</feature>
<reference evidence="3 4" key="1">
    <citation type="journal article" date="2021" name="Sci. Rep.">
        <title>The distribution of antibiotic resistance genes in chicken gut microbiota commensals.</title>
        <authorList>
            <person name="Juricova H."/>
            <person name="Matiasovicova J."/>
            <person name="Kubasova T."/>
            <person name="Cejkova D."/>
            <person name="Rychlik I."/>
        </authorList>
    </citation>
    <scope>NUCLEOTIDE SEQUENCE [LARGE SCALE GENOMIC DNA]</scope>
    <source>
        <strain evidence="3 4">An435</strain>
    </source>
</reference>
<name>A0ABS2FJH4_9CLOT</name>
<dbReference type="CDD" id="cd02696">
    <property type="entry name" value="MurNAc-LAA"/>
    <property type="match status" value="1"/>
</dbReference>
<dbReference type="InterPro" id="IPR050695">
    <property type="entry name" value="N-acetylmuramoyl_amidase_3"/>
</dbReference>
<evidence type="ECO:0000313" key="3">
    <source>
        <dbReference type="EMBL" id="MBM6820446.1"/>
    </source>
</evidence>
<dbReference type="Pfam" id="PF01520">
    <property type="entry name" value="Amidase_3"/>
    <property type="match status" value="1"/>
</dbReference>
<dbReference type="SMART" id="SM00646">
    <property type="entry name" value="Ami_3"/>
    <property type="match status" value="1"/>
</dbReference>
<proteinExistence type="predicted"/>
<keyword evidence="4" id="KW-1185">Reference proteome</keyword>
<evidence type="ECO:0000259" key="2">
    <source>
        <dbReference type="SMART" id="SM00646"/>
    </source>
</evidence>
<dbReference type="PANTHER" id="PTHR30404:SF0">
    <property type="entry name" value="N-ACETYLMURAMOYL-L-ALANINE AMIDASE AMIC"/>
    <property type="match status" value="1"/>
</dbReference>
<dbReference type="Proteomes" id="UP000767334">
    <property type="component" value="Unassembled WGS sequence"/>
</dbReference>
<dbReference type="Pfam" id="PF17957">
    <property type="entry name" value="Big_7"/>
    <property type="match status" value="1"/>
</dbReference>
<sequence length="417" mass="44954">GWALASSGVKEVRVYVDGKDLGTVNYGTTRTDVNNAHPGYPSGNNAGFEGSVNLSNISAGTKKVIVKITANDGTSQSIERTIKVEKLESKSWLDNPSNNYVSSESLMVRGWALASSGVKEVRVYVDGKDLGTVNYGTTRTDVNNAYPGYPSGNNAGFEGTVNLGGMATGDKKLKVKITANDGTTQTIERNFVYRKAKLVVVDPGHEIESVDPGAVATHSGIRYVEGNLNLQIDIKLKAELEARGIEVYMTRYDSVIIDKDSTESLKKRVKVANELDADLFVSIHHNSYTTSSANGFEVYYSTGTPITTYINEKVITEDGRDLTLETKAYASRSATDKVAVSKALATAITNEASSTLGLYNRGAKDSNLYVCKNTTMPSILIENGFLTNPTEAAKVSTSSHQQKLAEITATKINEVLK</sequence>
<keyword evidence="1" id="KW-0378">Hydrolase</keyword>
<comment type="caution">
    <text evidence="3">The sequence shown here is derived from an EMBL/GenBank/DDBJ whole genome shotgun (WGS) entry which is preliminary data.</text>
</comment>
<dbReference type="InterPro" id="IPR002508">
    <property type="entry name" value="MurNAc-LAA_cat"/>
</dbReference>
<gene>
    <name evidence="3" type="ORF">H6A19_14080</name>
</gene>
<accession>A0ABS2FJH4</accession>
<dbReference type="SUPFAM" id="SSF53187">
    <property type="entry name" value="Zn-dependent exopeptidases"/>
    <property type="match status" value="1"/>
</dbReference>
<dbReference type="RefSeq" id="WP_204572564.1">
    <property type="nucleotide sequence ID" value="NZ_JACJLL010000115.1"/>
</dbReference>
<dbReference type="EMBL" id="JACJLL010000115">
    <property type="protein sequence ID" value="MBM6820446.1"/>
    <property type="molecule type" value="Genomic_DNA"/>
</dbReference>
<evidence type="ECO:0000313" key="4">
    <source>
        <dbReference type="Proteomes" id="UP000767334"/>
    </source>
</evidence>
<dbReference type="PANTHER" id="PTHR30404">
    <property type="entry name" value="N-ACETYLMURAMOYL-L-ALANINE AMIDASE"/>
    <property type="match status" value="1"/>
</dbReference>
<dbReference type="Gene3D" id="3.40.630.40">
    <property type="entry name" value="Zn-dependent exopeptidases"/>
    <property type="match status" value="1"/>
</dbReference>
<evidence type="ECO:0000256" key="1">
    <source>
        <dbReference type="ARBA" id="ARBA00022801"/>
    </source>
</evidence>
<feature type="non-terminal residue" evidence="3">
    <location>
        <position position="1"/>
    </location>
</feature>
<organism evidence="3 4">
    <name type="scientific">Clostridium saudiense</name>
    <dbReference type="NCBI Taxonomy" id="1414720"/>
    <lineage>
        <taxon>Bacteria</taxon>
        <taxon>Bacillati</taxon>
        <taxon>Bacillota</taxon>
        <taxon>Clostridia</taxon>
        <taxon>Eubacteriales</taxon>
        <taxon>Clostridiaceae</taxon>
        <taxon>Clostridium</taxon>
    </lineage>
</organism>
<protein>
    <submittedName>
        <fullName evidence="3">N-acetylmuramoyl-L-alanine amidase</fullName>
    </submittedName>
</protein>